<reference evidence="2 3" key="1">
    <citation type="submission" date="2017-12" db="EMBL/GenBank/DDBJ databases">
        <title>High-resolution comparative analysis of great ape genomes.</title>
        <authorList>
            <person name="Pollen A."/>
            <person name="Hastie A."/>
            <person name="Hormozdiari F."/>
            <person name="Dougherty M."/>
            <person name="Liu R."/>
            <person name="Chaisson M."/>
            <person name="Hoppe E."/>
            <person name="Hill C."/>
            <person name="Pang A."/>
            <person name="Hillier L."/>
            <person name="Baker C."/>
            <person name="Armstrong J."/>
            <person name="Shendure J."/>
            <person name="Paten B."/>
            <person name="Wilson R."/>
            <person name="Chao H."/>
            <person name="Schneider V."/>
            <person name="Ventura M."/>
            <person name="Kronenberg Z."/>
            <person name="Murali S."/>
            <person name="Gordon D."/>
            <person name="Cantsilieris S."/>
            <person name="Munson K."/>
            <person name="Nelson B."/>
            <person name="Raja A."/>
            <person name="Underwood J."/>
            <person name="Diekhans M."/>
            <person name="Fiddes I."/>
            <person name="Haussler D."/>
            <person name="Eichler E."/>
        </authorList>
    </citation>
    <scope>NUCLEOTIDE SEQUENCE [LARGE SCALE GENOMIC DNA]</scope>
    <source>
        <strain evidence="2">Yerkes chimp pedigree #C0471</strain>
    </source>
</reference>
<comment type="caution">
    <text evidence="2">The sequence shown here is derived from an EMBL/GenBank/DDBJ whole genome shotgun (WGS) entry which is preliminary data.</text>
</comment>
<evidence type="ECO:0000313" key="2">
    <source>
        <dbReference type="EMBL" id="PNI50159.1"/>
    </source>
</evidence>
<name>A0A2J8LSE5_PANTR</name>
<dbReference type="AlphaFoldDB" id="A0A2J8LSE5"/>
<sequence>MVPKHAGSLFRVLFFSLALVCVSLFTSKGSGAATLESVDGTPPEIERPAAVLPAWGGSAGRGAGAWWVRAEVPDAGRKQRRWRREAQDYTSEEAKSQLEYFLNTVLILFAIISKGRNHLDQDPCPLCDEAKEVLKPYENRFAPMCFHVTHHHTFPVPVTKTFLS</sequence>
<dbReference type="Proteomes" id="UP000236370">
    <property type="component" value="Unassembled WGS sequence"/>
</dbReference>
<feature type="chain" id="PRO_5014397987" evidence="1">
    <location>
        <begin position="33"/>
        <end position="164"/>
    </location>
</feature>
<gene>
    <name evidence="2" type="ORF">CK820_G0026852</name>
</gene>
<protein>
    <submittedName>
        <fullName evidence="2">C5orf63 isoform 1</fullName>
    </submittedName>
</protein>
<keyword evidence="1" id="KW-0732">Signal</keyword>
<accession>A0A2J8LSE5</accession>
<feature type="signal peptide" evidence="1">
    <location>
        <begin position="1"/>
        <end position="32"/>
    </location>
</feature>
<dbReference type="EMBL" id="NBAG03000279">
    <property type="protein sequence ID" value="PNI50159.1"/>
    <property type="molecule type" value="Genomic_DNA"/>
</dbReference>
<proteinExistence type="predicted"/>
<evidence type="ECO:0000313" key="3">
    <source>
        <dbReference type="Proteomes" id="UP000236370"/>
    </source>
</evidence>
<organism evidence="2 3">
    <name type="scientific">Pan troglodytes</name>
    <name type="common">Chimpanzee</name>
    <dbReference type="NCBI Taxonomy" id="9598"/>
    <lineage>
        <taxon>Eukaryota</taxon>
        <taxon>Metazoa</taxon>
        <taxon>Chordata</taxon>
        <taxon>Craniata</taxon>
        <taxon>Vertebrata</taxon>
        <taxon>Euteleostomi</taxon>
        <taxon>Mammalia</taxon>
        <taxon>Eutheria</taxon>
        <taxon>Euarchontoglires</taxon>
        <taxon>Primates</taxon>
        <taxon>Haplorrhini</taxon>
        <taxon>Catarrhini</taxon>
        <taxon>Hominidae</taxon>
        <taxon>Pan</taxon>
    </lineage>
</organism>
<evidence type="ECO:0000256" key="1">
    <source>
        <dbReference type="SAM" id="SignalP"/>
    </source>
</evidence>